<gene>
    <name evidence="1" type="ORF">BOTBODRAFT_177933</name>
</gene>
<dbReference type="Proteomes" id="UP000027195">
    <property type="component" value="Unassembled WGS sequence"/>
</dbReference>
<reference evidence="2" key="1">
    <citation type="journal article" date="2014" name="Proc. Natl. Acad. Sci. U.S.A.">
        <title>Extensive sampling of basidiomycete genomes demonstrates inadequacy of the white-rot/brown-rot paradigm for wood decay fungi.</title>
        <authorList>
            <person name="Riley R."/>
            <person name="Salamov A.A."/>
            <person name="Brown D.W."/>
            <person name="Nagy L.G."/>
            <person name="Floudas D."/>
            <person name="Held B.W."/>
            <person name="Levasseur A."/>
            <person name="Lombard V."/>
            <person name="Morin E."/>
            <person name="Otillar R."/>
            <person name="Lindquist E.A."/>
            <person name="Sun H."/>
            <person name="LaButti K.M."/>
            <person name="Schmutz J."/>
            <person name="Jabbour D."/>
            <person name="Luo H."/>
            <person name="Baker S.E."/>
            <person name="Pisabarro A.G."/>
            <person name="Walton J.D."/>
            <person name="Blanchette R.A."/>
            <person name="Henrissat B."/>
            <person name="Martin F."/>
            <person name="Cullen D."/>
            <person name="Hibbett D.S."/>
            <person name="Grigoriev I.V."/>
        </authorList>
    </citation>
    <scope>NUCLEOTIDE SEQUENCE [LARGE SCALE GENOMIC DNA]</scope>
    <source>
        <strain evidence="2">FD-172 SS1</strain>
    </source>
</reference>
<dbReference type="InParanoid" id="A0A067MFI8"/>
<organism evidence="1 2">
    <name type="scientific">Botryobasidium botryosum (strain FD-172 SS1)</name>
    <dbReference type="NCBI Taxonomy" id="930990"/>
    <lineage>
        <taxon>Eukaryota</taxon>
        <taxon>Fungi</taxon>
        <taxon>Dikarya</taxon>
        <taxon>Basidiomycota</taxon>
        <taxon>Agaricomycotina</taxon>
        <taxon>Agaricomycetes</taxon>
        <taxon>Cantharellales</taxon>
        <taxon>Botryobasidiaceae</taxon>
        <taxon>Botryobasidium</taxon>
    </lineage>
</organism>
<accession>A0A067MFI8</accession>
<dbReference type="EMBL" id="KL198065">
    <property type="protein sequence ID" value="KDQ10652.1"/>
    <property type="molecule type" value="Genomic_DNA"/>
</dbReference>
<protein>
    <submittedName>
        <fullName evidence="1">Uncharacterized protein</fullName>
    </submittedName>
</protein>
<keyword evidence="2" id="KW-1185">Reference proteome</keyword>
<name>A0A067MFI8_BOTB1</name>
<proteinExistence type="predicted"/>
<sequence>MFDSVGAGDANLFILFDAQVTVSSSHVDDFPPALVPFALAYYSPQIKAHVLVRTSRSRSRLLKCALRPVVPLSWPFSHGSHPLGSLATPFPSRNLISPLQLAAPFSALREFDFSPWPHSRASRHHFPFAASIAQSTAATMVLLPLSQLRPPLSRLYPPSQFRSRGFPLRLQFSPLCLRSRSSILLSHGSILSSRVHPLPTRPLSPRVSVLSHVCPLLTRPFPALTLTLS</sequence>
<evidence type="ECO:0000313" key="1">
    <source>
        <dbReference type="EMBL" id="KDQ10652.1"/>
    </source>
</evidence>
<dbReference type="HOGENOM" id="CLU_1209650_0_0_1"/>
<dbReference type="AlphaFoldDB" id="A0A067MFI8"/>
<evidence type="ECO:0000313" key="2">
    <source>
        <dbReference type="Proteomes" id="UP000027195"/>
    </source>
</evidence>